<proteinExistence type="predicted"/>
<protein>
    <submittedName>
        <fullName evidence="3">Uncharacterized protein</fullName>
    </submittedName>
</protein>
<name>A0A914UHZ9_9BILA</name>
<organism evidence="2 3">
    <name type="scientific">Plectus sambesii</name>
    <dbReference type="NCBI Taxonomy" id="2011161"/>
    <lineage>
        <taxon>Eukaryota</taxon>
        <taxon>Metazoa</taxon>
        <taxon>Ecdysozoa</taxon>
        <taxon>Nematoda</taxon>
        <taxon>Chromadorea</taxon>
        <taxon>Plectida</taxon>
        <taxon>Plectina</taxon>
        <taxon>Plectoidea</taxon>
        <taxon>Plectidae</taxon>
        <taxon>Plectus</taxon>
    </lineage>
</organism>
<feature type="chain" id="PRO_5038055747" evidence="1">
    <location>
        <begin position="21"/>
        <end position="83"/>
    </location>
</feature>
<feature type="signal peptide" evidence="1">
    <location>
        <begin position="1"/>
        <end position="20"/>
    </location>
</feature>
<evidence type="ECO:0000256" key="1">
    <source>
        <dbReference type="SAM" id="SignalP"/>
    </source>
</evidence>
<evidence type="ECO:0000313" key="2">
    <source>
        <dbReference type="Proteomes" id="UP000887566"/>
    </source>
</evidence>
<evidence type="ECO:0000313" key="3">
    <source>
        <dbReference type="WBParaSite" id="PSAMB.scaffold1018size37064.g10493.t1"/>
    </source>
</evidence>
<sequence>MPAKCHVPLLIVVIIASAQTAPLIYPYPDVDQVSKEPLLLPVRVPWQLVFKRGSAADAVEEDQIEARDLMLKSPVFSFSLCCR</sequence>
<dbReference type="WBParaSite" id="PSAMB.scaffold1018size37064.g10493.t1">
    <property type="protein sequence ID" value="PSAMB.scaffold1018size37064.g10493.t1"/>
    <property type="gene ID" value="PSAMB.scaffold1018size37064.g10493"/>
</dbReference>
<reference evidence="3" key="1">
    <citation type="submission" date="2022-11" db="UniProtKB">
        <authorList>
            <consortium name="WormBaseParasite"/>
        </authorList>
    </citation>
    <scope>IDENTIFICATION</scope>
</reference>
<dbReference type="AlphaFoldDB" id="A0A914UHZ9"/>
<accession>A0A914UHZ9</accession>
<keyword evidence="1" id="KW-0732">Signal</keyword>
<dbReference type="Proteomes" id="UP000887566">
    <property type="component" value="Unplaced"/>
</dbReference>
<keyword evidence="2" id="KW-1185">Reference proteome</keyword>